<dbReference type="InterPro" id="IPR013130">
    <property type="entry name" value="Fe3_Rdtase_TM_dom"/>
</dbReference>
<keyword evidence="12" id="KW-1185">Reference proteome</keyword>
<feature type="transmembrane region" description="Helical" evidence="9">
    <location>
        <begin position="45"/>
        <end position="68"/>
    </location>
</feature>
<comment type="subcellular location">
    <subcellularLocation>
        <location evidence="1">Membrane</location>
        <topology evidence="1">Multi-pass membrane protein</topology>
    </subcellularLocation>
</comment>
<keyword evidence="7" id="KW-0406">Ion transport</keyword>
<dbReference type="Pfam" id="PF01794">
    <property type="entry name" value="Ferric_reduct"/>
    <property type="match status" value="1"/>
</dbReference>
<dbReference type="AlphaFoldDB" id="A0A9P4TZK4"/>
<reference evidence="11" key="1">
    <citation type="journal article" date="2020" name="Stud. Mycol.">
        <title>101 Dothideomycetes genomes: a test case for predicting lifestyles and emergence of pathogens.</title>
        <authorList>
            <person name="Haridas S."/>
            <person name="Albert R."/>
            <person name="Binder M."/>
            <person name="Bloem J."/>
            <person name="Labutti K."/>
            <person name="Salamov A."/>
            <person name="Andreopoulos B."/>
            <person name="Baker S."/>
            <person name="Barry K."/>
            <person name="Bills G."/>
            <person name="Bluhm B."/>
            <person name="Cannon C."/>
            <person name="Castanera R."/>
            <person name="Culley D."/>
            <person name="Daum C."/>
            <person name="Ezra D."/>
            <person name="Gonzalez J."/>
            <person name="Henrissat B."/>
            <person name="Kuo A."/>
            <person name="Liang C."/>
            <person name="Lipzen A."/>
            <person name="Lutzoni F."/>
            <person name="Magnuson J."/>
            <person name="Mondo S."/>
            <person name="Nolan M."/>
            <person name="Ohm R."/>
            <person name="Pangilinan J."/>
            <person name="Park H.-J."/>
            <person name="Ramirez L."/>
            <person name="Alfaro M."/>
            <person name="Sun H."/>
            <person name="Tritt A."/>
            <person name="Yoshinaga Y."/>
            <person name="Zwiers L.-H."/>
            <person name="Turgeon B."/>
            <person name="Goodwin S."/>
            <person name="Spatafora J."/>
            <person name="Crous P."/>
            <person name="Grigoriev I."/>
        </authorList>
    </citation>
    <scope>NUCLEOTIDE SEQUENCE</scope>
    <source>
        <strain evidence="11">CBS 130266</strain>
    </source>
</reference>
<evidence type="ECO:0000256" key="3">
    <source>
        <dbReference type="ARBA" id="ARBA00022448"/>
    </source>
</evidence>
<feature type="transmembrane region" description="Helical" evidence="9">
    <location>
        <begin position="308"/>
        <end position="325"/>
    </location>
</feature>
<dbReference type="GO" id="GO:0006826">
    <property type="term" value="P:iron ion transport"/>
    <property type="evidence" value="ECO:0007669"/>
    <property type="project" value="TreeGrafter"/>
</dbReference>
<dbReference type="GO" id="GO:0000293">
    <property type="term" value="F:ferric-chelate reductase activity"/>
    <property type="evidence" value="ECO:0007669"/>
    <property type="project" value="UniProtKB-ARBA"/>
</dbReference>
<keyword evidence="4 9" id="KW-0812">Transmembrane</keyword>
<dbReference type="PANTHER" id="PTHR32361">
    <property type="entry name" value="FERRIC/CUPRIC REDUCTASE TRANSMEMBRANE COMPONENT"/>
    <property type="match status" value="1"/>
</dbReference>
<dbReference type="Proteomes" id="UP000800235">
    <property type="component" value="Unassembled WGS sequence"/>
</dbReference>
<feature type="transmembrane region" description="Helical" evidence="9">
    <location>
        <begin position="168"/>
        <end position="187"/>
    </location>
</feature>
<proteinExistence type="inferred from homology"/>
<dbReference type="EMBL" id="MU007031">
    <property type="protein sequence ID" value="KAF2431496.1"/>
    <property type="molecule type" value="Genomic_DNA"/>
</dbReference>
<evidence type="ECO:0000256" key="8">
    <source>
        <dbReference type="ARBA" id="ARBA00023136"/>
    </source>
</evidence>
<dbReference type="InterPro" id="IPR051410">
    <property type="entry name" value="Ferric/Cupric_Reductase"/>
</dbReference>
<dbReference type="SFLD" id="SFLDG01168">
    <property type="entry name" value="Ferric_reductase_subgroup_(FRE"/>
    <property type="match status" value="1"/>
</dbReference>
<sequence length="617" mass="69985">MSAPQPALISRQISNTSAYDNEHTGFSQLFSFSVGLNGVDQDSNFYFANILITLLCVLLAATLALRWMKMFMAQLRHMSVLGSPLRQRFWAENRTEWWPWLKRELLWAPLWKTRHNRPMQISEAVSMGTLPSRGHLLILFTYGFSNLAFCLTLPYSQSSEVILAQLRARSGMLGALNIIPTVLFALRNNPLIRIMQTPYDTFNLFHRWIGRIFIVESIIHTCAWIVVTHQRGGWDGVKMGLTTGSHAPSYTWGMVAVVVTIFLAIQSWTPFRHAFYETFLFTHKVLVVILLVGVYLHLDLDKLPQVPWLQLVFILWAAEYVWRLWNILYHNYAFGHGWSRVTVEAVAGEACRVTFDLARPWTPRPGAHCHIYIPQISWLGSHPFSVAWTDIQPVRMQEEDEKLPTLEHPMNLDRTETLKGSVSFIVRARTGFTRSIYKKASESPNGIFMTRGAVEGPYAGHDSLNSYGTVLLFAGGVGITHQVSYVRDLMIGCHNGTSAARKVILIWSVPNTEALEWVRPWMDQILRLPGRREILKINLFVTKPRSHNEITSGGGSISMFPGRCIPQTIIDREIVDRVGAMGVTVCGPGAFADSVRRAVRNRVHLGVVDFTEEAFTY</sequence>
<gene>
    <name evidence="11" type="ORF">EJ08DRAFT_696293</name>
</gene>
<feature type="transmembrane region" description="Helical" evidence="9">
    <location>
        <begin position="208"/>
        <end position="227"/>
    </location>
</feature>
<dbReference type="GO" id="GO:0006879">
    <property type="term" value="P:intracellular iron ion homeostasis"/>
    <property type="evidence" value="ECO:0007669"/>
    <property type="project" value="TreeGrafter"/>
</dbReference>
<dbReference type="Gene3D" id="3.40.50.80">
    <property type="entry name" value="Nucleotide-binding domain of ferredoxin-NADP reductase (FNR) module"/>
    <property type="match status" value="1"/>
</dbReference>
<evidence type="ECO:0000256" key="2">
    <source>
        <dbReference type="ARBA" id="ARBA00006278"/>
    </source>
</evidence>
<feature type="domain" description="FAD-binding FR-type" evidence="10">
    <location>
        <begin position="333"/>
        <end position="464"/>
    </location>
</feature>
<evidence type="ECO:0000256" key="6">
    <source>
        <dbReference type="ARBA" id="ARBA00023002"/>
    </source>
</evidence>
<comment type="similarity">
    <text evidence="2">Belongs to the ferric reductase (FRE) family.</text>
</comment>
<feature type="transmembrane region" description="Helical" evidence="9">
    <location>
        <begin position="247"/>
        <end position="265"/>
    </location>
</feature>
<dbReference type="InterPro" id="IPR017927">
    <property type="entry name" value="FAD-bd_FR_type"/>
</dbReference>
<comment type="caution">
    <text evidence="11">The sequence shown here is derived from an EMBL/GenBank/DDBJ whole genome shotgun (WGS) entry which is preliminary data.</text>
</comment>
<name>A0A9P4TZK4_9PEZI</name>
<keyword evidence="5 9" id="KW-1133">Transmembrane helix</keyword>
<evidence type="ECO:0000256" key="5">
    <source>
        <dbReference type="ARBA" id="ARBA00022989"/>
    </source>
</evidence>
<dbReference type="SFLD" id="SFLDS00052">
    <property type="entry name" value="Ferric_Reductase_Domain"/>
    <property type="match status" value="1"/>
</dbReference>
<dbReference type="GO" id="GO:0015677">
    <property type="term" value="P:copper ion import"/>
    <property type="evidence" value="ECO:0007669"/>
    <property type="project" value="TreeGrafter"/>
</dbReference>
<dbReference type="PROSITE" id="PS51384">
    <property type="entry name" value="FAD_FR"/>
    <property type="match status" value="1"/>
</dbReference>
<feature type="transmembrane region" description="Helical" evidence="9">
    <location>
        <begin position="274"/>
        <end position="296"/>
    </location>
</feature>
<accession>A0A9P4TZK4</accession>
<dbReference type="InterPro" id="IPR013121">
    <property type="entry name" value="Fe_red_NAD-bd_6"/>
</dbReference>
<dbReference type="SUPFAM" id="SSF52343">
    <property type="entry name" value="Ferredoxin reductase-like, C-terminal NADP-linked domain"/>
    <property type="match status" value="1"/>
</dbReference>
<feature type="transmembrane region" description="Helical" evidence="9">
    <location>
        <begin position="136"/>
        <end position="156"/>
    </location>
</feature>
<keyword evidence="8 9" id="KW-0472">Membrane</keyword>
<dbReference type="GO" id="GO:0005886">
    <property type="term" value="C:plasma membrane"/>
    <property type="evidence" value="ECO:0007669"/>
    <property type="project" value="TreeGrafter"/>
</dbReference>
<organism evidence="11 12">
    <name type="scientific">Tothia fuscella</name>
    <dbReference type="NCBI Taxonomy" id="1048955"/>
    <lineage>
        <taxon>Eukaryota</taxon>
        <taxon>Fungi</taxon>
        <taxon>Dikarya</taxon>
        <taxon>Ascomycota</taxon>
        <taxon>Pezizomycotina</taxon>
        <taxon>Dothideomycetes</taxon>
        <taxon>Pleosporomycetidae</taxon>
        <taxon>Venturiales</taxon>
        <taxon>Cylindrosympodiaceae</taxon>
        <taxon>Tothia</taxon>
    </lineage>
</organism>
<evidence type="ECO:0000313" key="11">
    <source>
        <dbReference type="EMBL" id="KAF2431496.1"/>
    </source>
</evidence>
<dbReference type="OrthoDB" id="4494341at2759"/>
<dbReference type="Pfam" id="PF08030">
    <property type="entry name" value="NAD_binding_6"/>
    <property type="match status" value="1"/>
</dbReference>
<protein>
    <submittedName>
        <fullName evidence="11">FRE ferric reductase-like transmembrane component</fullName>
    </submittedName>
</protein>
<evidence type="ECO:0000256" key="1">
    <source>
        <dbReference type="ARBA" id="ARBA00004141"/>
    </source>
</evidence>
<evidence type="ECO:0000256" key="9">
    <source>
        <dbReference type="SAM" id="Phobius"/>
    </source>
</evidence>
<evidence type="ECO:0000259" key="10">
    <source>
        <dbReference type="PROSITE" id="PS51384"/>
    </source>
</evidence>
<dbReference type="PANTHER" id="PTHR32361:SF12">
    <property type="entry name" value="PUTATIVE (AFU_ORTHOLOGUE AFUA_1G14340)-RELATED"/>
    <property type="match status" value="1"/>
</dbReference>
<keyword evidence="6" id="KW-0560">Oxidoreductase</keyword>
<dbReference type="InterPro" id="IPR039261">
    <property type="entry name" value="FNR_nucleotide-bd"/>
</dbReference>
<evidence type="ECO:0000256" key="7">
    <source>
        <dbReference type="ARBA" id="ARBA00023065"/>
    </source>
</evidence>
<evidence type="ECO:0000256" key="4">
    <source>
        <dbReference type="ARBA" id="ARBA00022692"/>
    </source>
</evidence>
<evidence type="ECO:0000313" key="12">
    <source>
        <dbReference type="Proteomes" id="UP000800235"/>
    </source>
</evidence>
<dbReference type="CDD" id="cd06186">
    <property type="entry name" value="NOX_Duox_like_FAD_NADP"/>
    <property type="match status" value="1"/>
</dbReference>
<keyword evidence="3" id="KW-0813">Transport</keyword>